<protein>
    <submittedName>
        <fullName evidence="1">HNH endonuclease</fullName>
    </submittedName>
</protein>
<proteinExistence type="predicted"/>
<gene>
    <name evidence="1" type="ORF">CFP75_22565</name>
</gene>
<dbReference type="Proteomes" id="UP000215563">
    <property type="component" value="Unassembled WGS sequence"/>
</dbReference>
<evidence type="ECO:0000313" key="2">
    <source>
        <dbReference type="Proteomes" id="UP000215563"/>
    </source>
</evidence>
<dbReference type="AlphaFoldDB" id="A0A229RNC3"/>
<evidence type="ECO:0000313" key="1">
    <source>
        <dbReference type="EMBL" id="OXM48133.1"/>
    </source>
</evidence>
<feature type="non-terminal residue" evidence="1">
    <location>
        <position position="74"/>
    </location>
</feature>
<keyword evidence="2" id="KW-1185">Reference proteome</keyword>
<keyword evidence="1" id="KW-0255">Endonuclease</keyword>
<dbReference type="EMBL" id="NMQU01000066">
    <property type="protein sequence ID" value="OXM48133.1"/>
    <property type="molecule type" value="Genomic_DNA"/>
</dbReference>
<comment type="caution">
    <text evidence="1">The sequence shown here is derived from an EMBL/GenBank/DDBJ whole genome shotgun (WGS) entry which is preliminary data.</text>
</comment>
<name>A0A229RNC3_AMYAL</name>
<keyword evidence="1" id="KW-0378">Hydrolase</keyword>
<keyword evidence="1" id="KW-0540">Nuclease</keyword>
<accession>A0A229RNC3</accession>
<organism evidence="1 2">
    <name type="scientific">Amycolatopsis alba DSM 44262</name>
    <dbReference type="NCBI Taxonomy" id="1125972"/>
    <lineage>
        <taxon>Bacteria</taxon>
        <taxon>Bacillati</taxon>
        <taxon>Actinomycetota</taxon>
        <taxon>Actinomycetes</taxon>
        <taxon>Pseudonocardiales</taxon>
        <taxon>Pseudonocardiaceae</taxon>
        <taxon>Amycolatopsis</taxon>
    </lineage>
</organism>
<reference evidence="1 2" key="1">
    <citation type="submission" date="2017-07" db="EMBL/GenBank/DDBJ databases">
        <title>Amycolatopsis alba DSM 44262 Genome sequencing and assembly.</title>
        <authorList>
            <person name="Kaur N."/>
            <person name="Mayilraj S."/>
        </authorList>
    </citation>
    <scope>NUCLEOTIDE SEQUENCE [LARGE SCALE GENOMIC DNA]</scope>
    <source>
        <strain evidence="1 2">DSM 44262</strain>
    </source>
</reference>
<sequence>MASDSTSPTTPTEWWRADTATLHARKQELEVLKRQLDAEQNAILAEINIRGVRGCSGHSTLASMIYEDFRVTAK</sequence>
<dbReference type="GO" id="GO:0004519">
    <property type="term" value="F:endonuclease activity"/>
    <property type="evidence" value="ECO:0007669"/>
    <property type="project" value="UniProtKB-KW"/>
</dbReference>